<dbReference type="Pfam" id="PF04030">
    <property type="entry name" value="ALO"/>
    <property type="match status" value="1"/>
</dbReference>
<dbReference type="GO" id="GO:0019853">
    <property type="term" value="P:L-ascorbic acid biosynthetic process"/>
    <property type="evidence" value="ECO:0007669"/>
    <property type="project" value="UniProtKB-KW"/>
</dbReference>
<dbReference type="EC" id="1.1.3.8" evidence="5 19"/>
<evidence type="ECO:0000256" key="14">
    <source>
        <dbReference type="ARBA" id="ARBA00022989"/>
    </source>
</evidence>
<protein>
    <recommendedName>
        <fullName evidence="6 19">L-gulonolactone oxidase</fullName>
        <shortName evidence="19">LGO</shortName>
        <ecNumber evidence="5 19">1.1.3.8</ecNumber>
    </recommendedName>
</protein>
<evidence type="ECO:0000256" key="6">
    <source>
        <dbReference type="ARBA" id="ARBA00017520"/>
    </source>
</evidence>
<evidence type="ECO:0000256" key="8">
    <source>
        <dbReference type="ARBA" id="ARBA00022644"/>
    </source>
</evidence>
<dbReference type="GO" id="GO:0071949">
    <property type="term" value="F:FAD binding"/>
    <property type="evidence" value="ECO:0007669"/>
    <property type="project" value="UniProtKB-UniRule"/>
</dbReference>
<evidence type="ECO:0000256" key="4">
    <source>
        <dbReference type="ARBA" id="ARBA00005466"/>
    </source>
</evidence>
<dbReference type="InterPro" id="IPR030654">
    <property type="entry name" value="Sugar_lactone_oxidase"/>
</dbReference>
<dbReference type="Gene3D" id="3.30.70.2520">
    <property type="match status" value="1"/>
</dbReference>
<evidence type="ECO:0000256" key="13">
    <source>
        <dbReference type="ARBA" id="ARBA00022980"/>
    </source>
</evidence>
<comment type="cofactor">
    <cofactor evidence="1 19">
        <name>FAD</name>
        <dbReference type="ChEBI" id="CHEBI:57692"/>
    </cofactor>
</comment>
<dbReference type="Pfam" id="PF01565">
    <property type="entry name" value="FAD_binding_4"/>
    <property type="match status" value="1"/>
</dbReference>
<evidence type="ECO:0000256" key="16">
    <source>
        <dbReference type="ARBA" id="ARBA00023136"/>
    </source>
</evidence>
<dbReference type="GO" id="GO:1990904">
    <property type="term" value="C:ribonucleoprotein complex"/>
    <property type="evidence" value="ECO:0007669"/>
    <property type="project" value="UniProtKB-KW"/>
</dbReference>
<evidence type="ECO:0000256" key="17">
    <source>
        <dbReference type="ARBA" id="ARBA00023274"/>
    </source>
</evidence>
<dbReference type="AlphaFoldDB" id="G1NMU6"/>
<comment type="function">
    <text evidence="2 19">Oxidizes L-gulono-1,4-lactone to hydrogen peroxide and L-xylo-hexulonolactone which spontaneously isomerizes to L-ascorbate.</text>
</comment>
<feature type="region of interest" description="Disordered" evidence="20">
    <location>
        <begin position="97"/>
        <end position="126"/>
    </location>
</feature>
<dbReference type="FunFam" id="3.30.43.10:FF:000014">
    <property type="entry name" value="L-gulonolactone oxidase"/>
    <property type="match status" value="1"/>
</dbReference>
<dbReference type="NCBIfam" id="TIGR01678">
    <property type="entry name" value="FAD_lactone_ox"/>
    <property type="match status" value="1"/>
</dbReference>
<evidence type="ECO:0000256" key="20">
    <source>
        <dbReference type="SAM" id="MobiDB-lite"/>
    </source>
</evidence>
<dbReference type="GeneID" id="100548691"/>
<comment type="subcellular location">
    <subcellularLocation>
        <location evidence="19">Microsome membrane</location>
        <topology evidence="19">Single-pass membrane protein</topology>
    </subcellularLocation>
    <subcellularLocation>
        <location evidence="19">Endoplasmic reticulum membrane</location>
        <topology evidence="19">Single-pass membrane protein</topology>
    </subcellularLocation>
</comment>
<dbReference type="Gene3D" id="3.30.43.10">
    <property type="entry name" value="Uridine Diphospho-n-acetylenolpyruvylglucosamine Reductase, domain 2"/>
    <property type="match status" value="1"/>
</dbReference>
<dbReference type="GeneTree" id="ENSGT00510000049722"/>
<evidence type="ECO:0000256" key="15">
    <source>
        <dbReference type="ARBA" id="ARBA00023002"/>
    </source>
</evidence>
<dbReference type="Proteomes" id="UP000001645">
    <property type="component" value="Chromosome 2"/>
</dbReference>
<evidence type="ECO:0000259" key="21">
    <source>
        <dbReference type="PROSITE" id="PS51387"/>
    </source>
</evidence>
<reference evidence="22" key="2">
    <citation type="submission" date="2025-08" db="UniProtKB">
        <authorList>
            <consortium name="Ensembl"/>
        </authorList>
    </citation>
    <scope>IDENTIFICATION</scope>
</reference>
<comment type="similarity">
    <text evidence="4 19">Belongs to the oxygen-dependent FAD-linked oxidoreductase family.</text>
</comment>
<dbReference type="PROSITE" id="PS51387">
    <property type="entry name" value="FAD_PCMH"/>
    <property type="match status" value="1"/>
</dbReference>
<dbReference type="NCBIfam" id="TIGR01679">
    <property type="entry name" value="bact_FAD_ox"/>
    <property type="match status" value="1"/>
</dbReference>
<dbReference type="GO" id="GO:0005789">
    <property type="term" value="C:endoplasmic reticulum membrane"/>
    <property type="evidence" value="ECO:0007669"/>
    <property type="project" value="UniProtKB-SubCell"/>
</dbReference>
<dbReference type="OrthoDB" id="610608at2759"/>
<keyword evidence="7 19" id="KW-0285">Flavoprotein</keyword>
<dbReference type="Gene3D" id="1.10.45.10">
    <property type="entry name" value="Vanillyl-alcohol Oxidase, Chain A, domain 4"/>
    <property type="match status" value="1"/>
</dbReference>
<evidence type="ECO:0000256" key="3">
    <source>
        <dbReference type="ARBA" id="ARBA00004764"/>
    </source>
</evidence>
<dbReference type="InterPro" id="IPR006094">
    <property type="entry name" value="Oxid_FAD_bind_N"/>
</dbReference>
<organism evidence="22 23">
    <name type="scientific">Meleagris gallopavo</name>
    <name type="common">Wild turkey</name>
    <dbReference type="NCBI Taxonomy" id="9103"/>
    <lineage>
        <taxon>Eukaryota</taxon>
        <taxon>Metazoa</taxon>
        <taxon>Chordata</taxon>
        <taxon>Craniata</taxon>
        <taxon>Vertebrata</taxon>
        <taxon>Euteleostomi</taxon>
        <taxon>Archelosauria</taxon>
        <taxon>Archosauria</taxon>
        <taxon>Dinosauria</taxon>
        <taxon>Saurischia</taxon>
        <taxon>Theropoda</taxon>
        <taxon>Coelurosauria</taxon>
        <taxon>Aves</taxon>
        <taxon>Neognathae</taxon>
        <taxon>Galloanserae</taxon>
        <taxon>Galliformes</taxon>
        <taxon>Phasianidae</taxon>
        <taxon>Meleagridinae</taxon>
        <taxon>Meleagris</taxon>
    </lineage>
</organism>
<keyword evidence="13" id="KW-0689">Ribosomal protein</keyword>
<dbReference type="KEGG" id="mgp:100548691"/>
<proteinExistence type="inferred from homology"/>
<dbReference type="InterPro" id="IPR007173">
    <property type="entry name" value="ALO_C"/>
</dbReference>
<keyword evidence="10 19" id="KW-0256">Endoplasmic reticulum</keyword>
<evidence type="ECO:0000256" key="1">
    <source>
        <dbReference type="ARBA" id="ARBA00001974"/>
    </source>
</evidence>
<keyword evidence="23" id="KW-1185">Reference proteome</keyword>
<evidence type="ECO:0000256" key="19">
    <source>
        <dbReference type="RuleBase" id="RU367158"/>
    </source>
</evidence>
<dbReference type="PROSITE" id="PS00862">
    <property type="entry name" value="OX2_COVAL_FAD"/>
    <property type="match status" value="1"/>
</dbReference>
<gene>
    <name evidence="22" type="primary">LOC100548691</name>
</gene>
<dbReference type="GO" id="GO:0003885">
    <property type="term" value="F:D-arabinono-1,4-lactone oxidase activity"/>
    <property type="evidence" value="ECO:0007669"/>
    <property type="project" value="UniProtKB-UniRule"/>
</dbReference>
<sequence length="622" mass="69764">MGGDVERSEGGAGERKVLQAHALQLKAISCCTVSCSQRDSRVHCGCQVSVQKCEASLVHPSACVHAQPEPFVCMQPHNLAGLFPSAPLDVLFRDPSDRRISSPQPQRVCRIPPPARGKGHSPSAPPAEGCYSLSPLGLGRGCLLSQAAATPHHSTSSPHVVLHRSALFCIKPHSTPRFPSSSMVHGQGGVKFQNWAKTYGSSPELYFQPTSVEEIREILDMARQRNKRVKVVGGGHSPSDIACTDDFMIQMGKMNKVLKVDKEKQQVTVEGGIFLSDLNVELSKHGLALANLGAVSEVAAAGVIGTGTHNTGIKHGILPTQVVGLSLLTASGDILECSESINADIFQAARLHLGCLGVVLTVTFQCVPQFHLHEVTFPSTLTEVLNHLDDHLKRSQYFRFLWFPHSENVTVIYQDPTNKPPSSSANWFWDYAVGYYLLEFLLWISTFVPSLVRWINRFFFWLLFSSRVENINVSYKIFNYECRFKQHVQDWAIPIEKTKEALLELKAALENNPKMVAHYPVEVRFARADEIWLSPCFQRDSCYMNIIMYRPYGKNVPRLNYWLTYEGIMKKYGGRPHWAKAHSCTRKDFEKMYPAFPKFCSVRDKLDPTGMFLNTYLEKVFY</sequence>
<accession>G1NMU6</accession>
<keyword evidence="11 19" id="KW-0274">FAD</keyword>
<dbReference type="InterPro" id="IPR010031">
    <property type="entry name" value="FAD_lactone_oxidase-like"/>
</dbReference>
<evidence type="ECO:0000256" key="2">
    <source>
        <dbReference type="ARBA" id="ARBA00003303"/>
    </source>
</evidence>
<reference evidence="22 23" key="1">
    <citation type="journal article" date="2010" name="PLoS Biol.">
        <title>Multi-platform next-generation sequencing of the domestic turkey (Meleagris gallopavo): genome assembly and analysis.</title>
        <authorList>
            <person name="Dalloul R.A."/>
            <person name="Long J.A."/>
            <person name="Zimin A.V."/>
            <person name="Aslam L."/>
            <person name="Beal K."/>
            <person name="Blomberg L.A."/>
            <person name="Bouffard P."/>
            <person name="Burt D.W."/>
            <person name="Crasta O."/>
            <person name="Crooijmans R.P."/>
            <person name="Cooper K."/>
            <person name="Coulombe R.A."/>
            <person name="De S."/>
            <person name="Delany M.E."/>
            <person name="Dodgson J.B."/>
            <person name="Dong J.J."/>
            <person name="Evans C."/>
            <person name="Frederickson K.M."/>
            <person name="Flicek P."/>
            <person name="Florea L."/>
            <person name="Folkerts O."/>
            <person name="Groenen M.A."/>
            <person name="Harkins T.T."/>
            <person name="Herrero J."/>
            <person name="Hoffmann S."/>
            <person name="Megens H.J."/>
            <person name="Jiang A."/>
            <person name="de Jong P."/>
            <person name="Kaiser P."/>
            <person name="Kim H."/>
            <person name="Kim K.W."/>
            <person name="Kim S."/>
            <person name="Langenberger D."/>
            <person name="Lee M.K."/>
            <person name="Lee T."/>
            <person name="Mane S."/>
            <person name="Marcais G."/>
            <person name="Marz M."/>
            <person name="McElroy A.P."/>
            <person name="Modise T."/>
            <person name="Nefedov M."/>
            <person name="Notredame C."/>
            <person name="Paton I.R."/>
            <person name="Payne W.S."/>
            <person name="Pertea G."/>
            <person name="Prickett D."/>
            <person name="Puiu D."/>
            <person name="Qioa D."/>
            <person name="Raineri E."/>
            <person name="Ruffier M."/>
            <person name="Salzberg S.L."/>
            <person name="Schatz M.C."/>
            <person name="Scheuring C."/>
            <person name="Schmidt C.J."/>
            <person name="Schroeder S."/>
            <person name="Searle S.M."/>
            <person name="Smith E.J."/>
            <person name="Smith J."/>
            <person name="Sonstegard T.S."/>
            <person name="Stadler P.F."/>
            <person name="Tafer H."/>
            <person name="Tu Z.J."/>
            <person name="Van Tassell C.P."/>
            <person name="Vilella A.J."/>
            <person name="Williams K.P."/>
            <person name="Yorke J.A."/>
            <person name="Zhang L."/>
            <person name="Zhang H.B."/>
            <person name="Zhang X."/>
            <person name="Zhang Y."/>
            <person name="Reed K.M."/>
        </authorList>
    </citation>
    <scope>NUCLEOTIDE SEQUENCE [LARGE SCALE GENOMIC DNA]</scope>
</reference>
<reference evidence="22" key="3">
    <citation type="submission" date="2025-09" db="UniProtKB">
        <authorList>
            <consortium name="Ensembl"/>
        </authorList>
    </citation>
    <scope>IDENTIFICATION</scope>
</reference>
<dbReference type="GO" id="GO:0005840">
    <property type="term" value="C:ribosome"/>
    <property type="evidence" value="ECO:0007669"/>
    <property type="project" value="UniProtKB-KW"/>
</dbReference>
<evidence type="ECO:0000256" key="11">
    <source>
        <dbReference type="ARBA" id="ARBA00022827"/>
    </source>
</evidence>
<evidence type="ECO:0000313" key="22">
    <source>
        <dbReference type="Ensembl" id="ENSMGAP00000014931.2"/>
    </source>
</evidence>
<name>G1NMU6_MELGA</name>
<feature type="domain" description="FAD-binding PCMH-type" evidence="21">
    <location>
        <begin position="199"/>
        <end position="369"/>
    </location>
</feature>
<dbReference type="InterPro" id="IPR006093">
    <property type="entry name" value="Oxy_OxRdtase_FAD_BS"/>
</dbReference>
<evidence type="ECO:0000256" key="5">
    <source>
        <dbReference type="ARBA" id="ARBA00013121"/>
    </source>
</evidence>
<dbReference type="UniPathway" id="UPA00991">
    <property type="reaction ID" value="UER00939"/>
</dbReference>
<dbReference type="InterPro" id="IPR016171">
    <property type="entry name" value="Vanillyl_alc_oxidase_C-sub2"/>
</dbReference>
<dbReference type="RefSeq" id="XP_003204615.2">
    <property type="nucleotide sequence ID" value="XM_003204567.4"/>
</dbReference>
<comment type="catalytic activity">
    <reaction evidence="18 19">
        <text>L-gulono-1,4-lactone + O2 = L-ascorbate + H2O2 + H(+)</text>
        <dbReference type="Rhea" id="RHEA:32363"/>
        <dbReference type="ChEBI" id="CHEBI:15378"/>
        <dbReference type="ChEBI" id="CHEBI:15379"/>
        <dbReference type="ChEBI" id="CHEBI:16240"/>
        <dbReference type="ChEBI" id="CHEBI:17587"/>
        <dbReference type="ChEBI" id="CHEBI:38290"/>
        <dbReference type="EC" id="1.1.3.8"/>
    </reaction>
</comment>
<keyword evidence="9" id="KW-0812">Transmembrane</keyword>
<keyword evidence="12 19" id="KW-0492">Microsome</keyword>
<dbReference type="PANTHER" id="PTHR43762">
    <property type="entry name" value="L-GULONOLACTONE OXIDASE"/>
    <property type="match status" value="1"/>
</dbReference>
<dbReference type="GO" id="GO:0003723">
    <property type="term" value="F:RNA binding"/>
    <property type="evidence" value="ECO:0007669"/>
    <property type="project" value="InterPro"/>
</dbReference>
<dbReference type="FunFam" id="3.30.70.2520:FF:000001">
    <property type="entry name" value="L-gulonolactone oxidase"/>
    <property type="match status" value="1"/>
</dbReference>
<evidence type="ECO:0000256" key="7">
    <source>
        <dbReference type="ARBA" id="ARBA00022630"/>
    </source>
</evidence>
<dbReference type="InterPro" id="IPR016167">
    <property type="entry name" value="FAD-bd_PCMH_sub1"/>
</dbReference>
<keyword evidence="17" id="KW-0687">Ribonucleoprotein</keyword>
<dbReference type="InterPro" id="IPR041988">
    <property type="entry name" value="Ribosomal_uL24_KOW"/>
</dbReference>
<dbReference type="GO" id="GO:0050105">
    <property type="term" value="F:L-gulonolactone oxidase activity"/>
    <property type="evidence" value="ECO:0007669"/>
    <property type="project" value="UniProtKB-EC"/>
</dbReference>
<evidence type="ECO:0000256" key="18">
    <source>
        <dbReference type="ARBA" id="ARBA00048083"/>
    </source>
</evidence>
<evidence type="ECO:0000256" key="10">
    <source>
        <dbReference type="ARBA" id="ARBA00022824"/>
    </source>
</evidence>
<dbReference type="PANTHER" id="PTHR43762:SF8">
    <property type="entry name" value="L-GULONOLACTONE OXIDASE"/>
    <property type="match status" value="1"/>
</dbReference>
<dbReference type="InterPro" id="IPR036318">
    <property type="entry name" value="FAD-bd_PCMH-like_sf"/>
</dbReference>
<dbReference type="InterPro" id="IPR016166">
    <property type="entry name" value="FAD-bd_PCMH"/>
</dbReference>
<keyword evidence="15 19" id="KW-0560">Oxidoreductase</keyword>
<evidence type="ECO:0000313" key="23">
    <source>
        <dbReference type="Proteomes" id="UP000001645"/>
    </source>
</evidence>
<keyword evidence="14" id="KW-1133">Transmembrane helix</keyword>
<keyword evidence="8 19" id="KW-0060">Ascorbate biosynthesis</keyword>
<comment type="pathway">
    <text evidence="3 19">Cofactor biosynthesis; L-ascorbate biosynthesis via UDP-alpha-D-glucuronate pathway; L-ascorbate from UDP-alpha-D-glucuronate: step 4/4.</text>
</comment>
<dbReference type="CDD" id="cd06089">
    <property type="entry name" value="KOW_RPL26"/>
    <property type="match status" value="1"/>
</dbReference>
<dbReference type="InParanoid" id="G1NMU6"/>
<evidence type="ECO:0000256" key="12">
    <source>
        <dbReference type="ARBA" id="ARBA00022848"/>
    </source>
</evidence>
<evidence type="ECO:0000256" key="9">
    <source>
        <dbReference type="ARBA" id="ARBA00022692"/>
    </source>
</evidence>
<dbReference type="Bgee" id="ENSMGAG00000014114">
    <property type="expression patterns" value="Expressed in liver and 3 other cell types or tissues"/>
</dbReference>
<dbReference type="Ensembl" id="ENSMGAT00000015874.2">
    <property type="protein sequence ID" value="ENSMGAP00000014931.2"/>
    <property type="gene ID" value="ENSMGAG00000014114.2"/>
</dbReference>
<dbReference type="InterPro" id="IPR016169">
    <property type="entry name" value="FAD-bd_PCMH_sub2"/>
</dbReference>
<dbReference type="SUPFAM" id="SSF56176">
    <property type="entry name" value="FAD-binding/transporter-associated domain-like"/>
    <property type="match status" value="1"/>
</dbReference>
<dbReference type="Gene3D" id="3.30.465.10">
    <property type="match status" value="1"/>
</dbReference>
<keyword evidence="16" id="KW-0472">Membrane</keyword>
<dbReference type="HOGENOM" id="CLU_003896_4_1_1"/>